<evidence type="ECO:0000259" key="9">
    <source>
        <dbReference type="SMART" id="SM00977"/>
    </source>
</evidence>
<sequence length="468" mass="53995">MDIIEVFKRTVLKYRMIKNGDRVLVGVSGGPDSVCLLHLLLRFKDEFGVNLAVAHLNHSFRGREADEDEAFVKDLARKWDLPFYAEKIDVPAYIRETGLSPEDAARRVRYAFFERVREKIKASRIALAHNSNDREETILMNIFRGSGIEGLVGIEPVRDHYIRPLIEVERDAIEEYLRKEGIPYRIDSTNLQTIYFRNKIRLELIPLIKRDYCPHLSAALKRLSEIASLDVSFLEELSREAYSNTAKRVPGGVMINLEKFGEMHDSLKFRVVRKAVEEILGNLQDFEYRHAKMLVEFIKEKPTGSKLNLPHGLVGEKSYEYFYIYGKAPPEAKSFYYELPVPGEVEIPEAGAVIAARIAEVKEGFSLKKSPNLAYLDYDRIKDQLAVRNRRPGDRFIPFGSGFSKKLQDFFVDNKIPARERDRVPLVVSGDQILWVCGMRIDERFKVTDKTKKVLVLEMKTKNKMQEE</sequence>
<dbReference type="FunCoup" id="A0A140L1V1">
    <property type="interactions" value="127"/>
</dbReference>
<comment type="similarity">
    <text evidence="8">Belongs to the tRNA(Ile)-lysidine synthase family.</text>
</comment>
<evidence type="ECO:0000256" key="6">
    <source>
        <dbReference type="ARBA" id="ARBA00022840"/>
    </source>
</evidence>
<comment type="subcellular location">
    <subcellularLocation>
        <location evidence="1 8">Cytoplasm</location>
    </subcellularLocation>
</comment>
<keyword evidence="4 8" id="KW-0819">tRNA processing</keyword>
<dbReference type="GO" id="GO:0032267">
    <property type="term" value="F:tRNA(Ile)-lysidine synthase activity"/>
    <property type="evidence" value="ECO:0007669"/>
    <property type="project" value="UniProtKB-EC"/>
</dbReference>
<dbReference type="InParanoid" id="A0A140L1V1"/>
<dbReference type="EC" id="6.3.4.19" evidence="8"/>
<comment type="caution">
    <text evidence="10">The sequence shown here is derived from an EMBL/GenBank/DDBJ whole genome shotgun (WGS) entry which is preliminary data.</text>
</comment>
<dbReference type="GO" id="GO:0005524">
    <property type="term" value="F:ATP binding"/>
    <property type="evidence" value="ECO:0007669"/>
    <property type="project" value="UniProtKB-UniRule"/>
</dbReference>
<dbReference type="Proteomes" id="UP000070427">
    <property type="component" value="Unassembled WGS sequence"/>
</dbReference>
<dbReference type="InterPro" id="IPR011063">
    <property type="entry name" value="TilS/TtcA_N"/>
</dbReference>
<comment type="catalytic activity">
    <reaction evidence="7 8">
        <text>cytidine(34) in tRNA(Ile2) + L-lysine + ATP = lysidine(34) in tRNA(Ile2) + AMP + diphosphate + H(+)</text>
        <dbReference type="Rhea" id="RHEA:43744"/>
        <dbReference type="Rhea" id="RHEA-COMP:10625"/>
        <dbReference type="Rhea" id="RHEA-COMP:10670"/>
        <dbReference type="ChEBI" id="CHEBI:15378"/>
        <dbReference type="ChEBI" id="CHEBI:30616"/>
        <dbReference type="ChEBI" id="CHEBI:32551"/>
        <dbReference type="ChEBI" id="CHEBI:33019"/>
        <dbReference type="ChEBI" id="CHEBI:82748"/>
        <dbReference type="ChEBI" id="CHEBI:83665"/>
        <dbReference type="ChEBI" id="CHEBI:456215"/>
        <dbReference type="EC" id="6.3.4.19"/>
    </reaction>
</comment>
<dbReference type="Gene3D" id="3.40.50.620">
    <property type="entry name" value="HUPs"/>
    <property type="match status" value="1"/>
</dbReference>
<dbReference type="InterPro" id="IPR012094">
    <property type="entry name" value="tRNA_Ile_lys_synt"/>
</dbReference>
<accession>A0A140L1V1</accession>
<reference evidence="10 11" key="1">
    <citation type="submission" date="2015-12" db="EMBL/GenBank/DDBJ databases">
        <title>Draft genome sequnece of Fervidicola ferrireducens strain Y170.</title>
        <authorList>
            <person name="Patel B.K."/>
        </authorList>
    </citation>
    <scope>NUCLEOTIDE SEQUENCE [LARGE SCALE GENOMIC DNA]</scope>
    <source>
        <strain evidence="10 11">Y170</strain>
    </source>
</reference>
<keyword evidence="5 8" id="KW-0547">Nucleotide-binding</keyword>
<evidence type="ECO:0000256" key="1">
    <source>
        <dbReference type="ARBA" id="ARBA00004496"/>
    </source>
</evidence>
<feature type="binding site" evidence="8">
    <location>
        <begin position="28"/>
        <end position="33"/>
    </location>
    <ligand>
        <name>ATP</name>
        <dbReference type="ChEBI" id="CHEBI:30616"/>
    </ligand>
</feature>
<protein>
    <recommendedName>
        <fullName evidence="8">tRNA(Ile)-lysidine synthase</fullName>
        <ecNumber evidence="8">6.3.4.19</ecNumber>
    </recommendedName>
    <alternativeName>
        <fullName evidence="8">tRNA(Ile)-2-lysyl-cytidine synthase</fullName>
    </alternativeName>
    <alternativeName>
        <fullName evidence="8">tRNA(Ile)-lysidine synthetase</fullName>
    </alternativeName>
</protein>
<dbReference type="InterPro" id="IPR012796">
    <property type="entry name" value="Lysidine-tRNA-synth_C"/>
</dbReference>
<evidence type="ECO:0000313" key="11">
    <source>
        <dbReference type="Proteomes" id="UP000070427"/>
    </source>
</evidence>
<comment type="function">
    <text evidence="8">Ligates lysine onto the cytidine present at position 34 of the AUA codon-specific tRNA(Ile) that contains the anticodon CAU, in an ATP-dependent manner. Cytidine is converted to lysidine, thus changing the amino acid specificity of the tRNA from methionine to isoleucine.</text>
</comment>
<dbReference type="CDD" id="cd01992">
    <property type="entry name" value="TilS_N"/>
    <property type="match status" value="1"/>
</dbReference>
<gene>
    <name evidence="8 10" type="primary">tilS</name>
    <name evidence="10" type="ORF">AN618_22580</name>
</gene>
<dbReference type="PANTHER" id="PTHR43033">
    <property type="entry name" value="TRNA(ILE)-LYSIDINE SYNTHASE-RELATED"/>
    <property type="match status" value="1"/>
</dbReference>
<dbReference type="Gene3D" id="1.20.59.20">
    <property type="match status" value="1"/>
</dbReference>
<dbReference type="HAMAP" id="MF_01161">
    <property type="entry name" value="tRNA_Ile_lys_synt"/>
    <property type="match status" value="1"/>
</dbReference>
<evidence type="ECO:0000256" key="2">
    <source>
        <dbReference type="ARBA" id="ARBA00022490"/>
    </source>
</evidence>
<name>A0A140L1V1_9FIRM</name>
<dbReference type="NCBIfam" id="TIGR02432">
    <property type="entry name" value="lysidine_TilS_N"/>
    <property type="match status" value="1"/>
</dbReference>
<dbReference type="PANTHER" id="PTHR43033:SF1">
    <property type="entry name" value="TRNA(ILE)-LYSIDINE SYNTHASE-RELATED"/>
    <property type="match status" value="1"/>
</dbReference>
<evidence type="ECO:0000256" key="3">
    <source>
        <dbReference type="ARBA" id="ARBA00022598"/>
    </source>
</evidence>
<keyword evidence="6 8" id="KW-0067">ATP-binding</keyword>
<dbReference type="InterPro" id="IPR014729">
    <property type="entry name" value="Rossmann-like_a/b/a_fold"/>
</dbReference>
<dbReference type="SMART" id="SM00977">
    <property type="entry name" value="TilS_C"/>
    <property type="match status" value="1"/>
</dbReference>
<keyword evidence="3 8" id="KW-0436">Ligase</keyword>
<dbReference type="Pfam" id="PF01171">
    <property type="entry name" value="ATP_bind_3"/>
    <property type="match status" value="1"/>
</dbReference>
<comment type="domain">
    <text evidence="8">The N-terminal region contains the highly conserved SGGXDS motif, predicted to be a P-loop motif involved in ATP binding.</text>
</comment>
<proteinExistence type="inferred from homology"/>
<dbReference type="NCBIfam" id="TIGR02433">
    <property type="entry name" value="lysidine_TilS_C"/>
    <property type="match status" value="1"/>
</dbReference>
<dbReference type="SUPFAM" id="SSF52402">
    <property type="entry name" value="Adenine nucleotide alpha hydrolases-like"/>
    <property type="match status" value="1"/>
</dbReference>
<feature type="domain" description="Lysidine-tRNA(Ile) synthetase C-terminal" evidence="9">
    <location>
        <begin position="385"/>
        <end position="457"/>
    </location>
</feature>
<evidence type="ECO:0000256" key="4">
    <source>
        <dbReference type="ARBA" id="ARBA00022694"/>
    </source>
</evidence>
<dbReference type="SUPFAM" id="SSF56037">
    <property type="entry name" value="PheT/TilS domain"/>
    <property type="match status" value="1"/>
</dbReference>
<dbReference type="GO" id="GO:0006400">
    <property type="term" value="P:tRNA modification"/>
    <property type="evidence" value="ECO:0007669"/>
    <property type="project" value="UniProtKB-UniRule"/>
</dbReference>
<dbReference type="GO" id="GO:0005737">
    <property type="term" value="C:cytoplasm"/>
    <property type="evidence" value="ECO:0007669"/>
    <property type="project" value="UniProtKB-SubCell"/>
</dbReference>
<organism evidence="10 11">
    <name type="scientific">Fervidicola ferrireducens</name>
    <dbReference type="NCBI Taxonomy" id="520764"/>
    <lineage>
        <taxon>Bacteria</taxon>
        <taxon>Bacillati</taxon>
        <taxon>Bacillota</taxon>
        <taxon>Clostridia</taxon>
        <taxon>Thermosediminibacterales</taxon>
        <taxon>Thermosediminibacteraceae</taxon>
        <taxon>Fervidicola</taxon>
    </lineage>
</organism>
<evidence type="ECO:0000313" key="10">
    <source>
        <dbReference type="EMBL" id="KXG74526.1"/>
    </source>
</evidence>
<evidence type="ECO:0000256" key="7">
    <source>
        <dbReference type="ARBA" id="ARBA00048539"/>
    </source>
</evidence>
<dbReference type="STRING" id="520764.AN618_22580"/>
<dbReference type="Pfam" id="PF11734">
    <property type="entry name" value="TilS_C"/>
    <property type="match status" value="1"/>
</dbReference>
<evidence type="ECO:0000256" key="8">
    <source>
        <dbReference type="HAMAP-Rule" id="MF_01161"/>
    </source>
</evidence>
<dbReference type="SUPFAM" id="SSF82829">
    <property type="entry name" value="MesJ substrate recognition domain-like"/>
    <property type="match status" value="1"/>
</dbReference>
<dbReference type="PATRIC" id="fig|520764.3.peg.2427"/>
<evidence type="ECO:0000256" key="5">
    <source>
        <dbReference type="ARBA" id="ARBA00022741"/>
    </source>
</evidence>
<dbReference type="AlphaFoldDB" id="A0A140L1V1"/>
<dbReference type="EMBL" id="LOED01000045">
    <property type="protein sequence ID" value="KXG74526.1"/>
    <property type="molecule type" value="Genomic_DNA"/>
</dbReference>
<dbReference type="RefSeq" id="WP_066355160.1">
    <property type="nucleotide sequence ID" value="NZ_LOED01000045.1"/>
</dbReference>
<dbReference type="InterPro" id="IPR012795">
    <property type="entry name" value="tRNA_Ile_lys_synt_N"/>
</dbReference>
<keyword evidence="2 8" id="KW-0963">Cytoplasm</keyword>
<keyword evidence="11" id="KW-1185">Reference proteome</keyword>
<dbReference type="OrthoDB" id="9807403at2"/>